<sequence>MCSAAQLFRQRYSAPPPQQQQQAQPSQSNGFGDDTNKEHRAQMESFCWMQDVCGSLRIPATYLTHQMDRLAAAQHFRERNYGPPPKPIKNWFMNWFTKLVIPKTLVNVKGGTLISYEGFRHIRLLI</sequence>
<dbReference type="EMBL" id="DF973640">
    <property type="protein sequence ID" value="GAU36767.1"/>
    <property type="molecule type" value="Genomic_DNA"/>
</dbReference>
<name>A0A2Z6P331_TRISU</name>
<dbReference type="Proteomes" id="UP000242715">
    <property type="component" value="Unassembled WGS sequence"/>
</dbReference>
<accession>A0A2Z6P331</accession>
<organism evidence="2 3">
    <name type="scientific">Trifolium subterraneum</name>
    <name type="common">Subterranean clover</name>
    <dbReference type="NCBI Taxonomy" id="3900"/>
    <lineage>
        <taxon>Eukaryota</taxon>
        <taxon>Viridiplantae</taxon>
        <taxon>Streptophyta</taxon>
        <taxon>Embryophyta</taxon>
        <taxon>Tracheophyta</taxon>
        <taxon>Spermatophyta</taxon>
        <taxon>Magnoliopsida</taxon>
        <taxon>eudicotyledons</taxon>
        <taxon>Gunneridae</taxon>
        <taxon>Pentapetalae</taxon>
        <taxon>rosids</taxon>
        <taxon>fabids</taxon>
        <taxon>Fabales</taxon>
        <taxon>Fabaceae</taxon>
        <taxon>Papilionoideae</taxon>
        <taxon>50 kb inversion clade</taxon>
        <taxon>NPAAA clade</taxon>
        <taxon>Hologalegina</taxon>
        <taxon>IRL clade</taxon>
        <taxon>Trifolieae</taxon>
        <taxon>Trifolium</taxon>
    </lineage>
</organism>
<gene>
    <name evidence="2" type="ORF">TSUD_213340</name>
</gene>
<feature type="region of interest" description="Disordered" evidence="1">
    <location>
        <begin position="11"/>
        <end position="36"/>
    </location>
</feature>
<dbReference type="AlphaFoldDB" id="A0A2Z6P331"/>
<feature type="compositionally biased region" description="Low complexity" evidence="1">
    <location>
        <begin position="19"/>
        <end position="28"/>
    </location>
</feature>
<evidence type="ECO:0000313" key="3">
    <source>
        <dbReference type="Proteomes" id="UP000242715"/>
    </source>
</evidence>
<evidence type="ECO:0000313" key="2">
    <source>
        <dbReference type="EMBL" id="GAU36767.1"/>
    </source>
</evidence>
<keyword evidence="3" id="KW-1185">Reference proteome</keyword>
<proteinExistence type="predicted"/>
<reference evidence="3" key="1">
    <citation type="journal article" date="2017" name="Front. Plant Sci.">
        <title>Climate Clever Clovers: New Paradigm to Reduce the Environmental Footprint of Ruminants by Breeding Low Methanogenic Forages Utilizing Haplotype Variation.</title>
        <authorList>
            <person name="Kaur P."/>
            <person name="Appels R."/>
            <person name="Bayer P.E."/>
            <person name="Keeble-Gagnere G."/>
            <person name="Wang J."/>
            <person name="Hirakawa H."/>
            <person name="Shirasawa K."/>
            <person name="Vercoe P."/>
            <person name="Stefanova K."/>
            <person name="Durmic Z."/>
            <person name="Nichols P."/>
            <person name="Revell C."/>
            <person name="Isobe S.N."/>
            <person name="Edwards D."/>
            <person name="Erskine W."/>
        </authorList>
    </citation>
    <scope>NUCLEOTIDE SEQUENCE [LARGE SCALE GENOMIC DNA]</scope>
    <source>
        <strain evidence="3">cv. Daliak</strain>
    </source>
</reference>
<evidence type="ECO:0000256" key="1">
    <source>
        <dbReference type="SAM" id="MobiDB-lite"/>
    </source>
</evidence>
<protein>
    <submittedName>
        <fullName evidence="2">Uncharacterized protein</fullName>
    </submittedName>
</protein>